<evidence type="ECO:0000313" key="2">
    <source>
        <dbReference type="EMBL" id="BAZ00471.1"/>
    </source>
</evidence>
<proteinExistence type="predicted"/>
<reference evidence="2 3" key="1">
    <citation type="submission" date="2017-06" db="EMBL/GenBank/DDBJ databases">
        <title>Genome sequencing of cyanobaciteial culture collection at National Institute for Environmental Studies (NIES).</title>
        <authorList>
            <person name="Hirose Y."/>
            <person name="Shimura Y."/>
            <person name="Fujisawa T."/>
            <person name="Nakamura Y."/>
            <person name="Kawachi M."/>
        </authorList>
    </citation>
    <scope>NUCLEOTIDE SEQUENCE [LARGE SCALE GENOMIC DNA]</scope>
    <source>
        <strain evidence="2 3">NIES-37</strain>
    </source>
</reference>
<gene>
    <name evidence="2" type="ORF">NIES37_44630</name>
</gene>
<keyword evidence="3" id="KW-1185">Reference proteome</keyword>
<protein>
    <submittedName>
        <fullName evidence="2">Uncharacterized protein</fullName>
    </submittedName>
</protein>
<accession>A0A1Z4N465</accession>
<dbReference type="EMBL" id="AP018248">
    <property type="protein sequence ID" value="BAZ00471.1"/>
    <property type="molecule type" value="Genomic_DNA"/>
</dbReference>
<dbReference type="Proteomes" id="UP000218785">
    <property type="component" value="Chromosome"/>
</dbReference>
<sequence length="278" mass="31691">MSSTDVTPTDPTPPPSRPKKVLPSLEELRKQHPPREEWSDSSLQFKAIGVVTGEVRFSDERATITIGGNDYTLLFIKKKLRAFESLKRHVETSGQSRQRVVVYPKITHFPKRDEPHIVAFQVVGFDLGQEENAVSGDLGDLEFKVSGFWQFIPVCPTPCITVLRNFTRERLEFMKRAEPGQNVWFMRASHVPVLWKDAPVKPFRFNPKAEKDAQGQPPFVAIKAKFLPQRNVFAFVEMLAEPQEKPPKFLKVHKKDKEVVQEAKKQKRKAAEAEASSS</sequence>
<name>A0A1Z4N465_9CYAN</name>
<evidence type="ECO:0000256" key="1">
    <source>
        <dbReference type="SAM" id="MobiDB-lite"/>
    </source>
</evidence>
<dbReference type="KEGG" id="ttq:NIES37_44630"/>
<feature type="compositionally biased region" description="Basic and acidic residues" evidence="1">
    <location>
        <begin position="26"/>
        <end position="38"/>
    </location>
</feature>
<organism evidence="2 3">
    <name type="scientific">Tolypothrix tenuis PCC 7101</name>
    <dbReference type="NCBI Taxonomy" id="231146"/>
    <lineage>
        <taxon>Bacteria</taxon>
        <taxon>Bacillati</taxon>
        <taxon>Cyanobacteriota</taxon>
        <taxon>Cyanophyceae</taxon>
        <taxon>Nostocales</taxon>
        <taxon>Tolypothrichaceae</taxon>
        <taxon>Tolypothrix</taxon>
    </lineage>
</organism>
<dbReference type="AlphaFoldDB" id="A0A1Z4N465"/>
<dbReference type="RefSeq" id="WP_096579373.1">
    <property type="nucleotide sequence ID" value="NZ_CAWNJS010000001.1"/>
</dbReference>
<evidence type="ECO:0000313" key="3">
    <source>
        <dbReference type="Proteomes" id="UP000218785"/>
    </source>
</evidence>
<feature type="region of interest" description="Disordered" evidence="1">
    <location>
        <begin position="1"/>
        <end position="39"/>
    </location>
</feature>